<reference evidence="9" key="1">
    <citation type="submission" date="2023-03" db="EMBL/GenBank/DDBJ databases">
        <title>Mating type loci evolution in Malassezia.</title>
        <authorList>
            <person name="Coelho M.A."/>
        </authorList>
    </citation>
    <scope>NUCLEOTIDE SEQUENCE</scope>
    <source>
        <strain evidence="9">CBS 14135</strain>
    </source>
</reference>
<dbReference type="GO" id="GO:0006874">
    <property type="term" value="P:intracellular calcium ion homeostasis"/>
    <property type="evidence" value="ECO:0007669"/>
    <property type="project" value="TreeGrafter"/>
</dbReference>
<accession>A0AAF0IR16</accession>
<dbReference type="Pfam" id="PF25886">
    <property type="entry name" value="Msy1"/>
    <property type="match status" value="1"/>
</dbReference>
<dbReference type="AlphaFoldDB" id="A0AAF0IR16"/>
<evidence type="ECO:0000256" key="1">
    <source>
        <dbReference type="ARBA" id="ARBA00004370"/>
    </source>
</evidence>
<keyword evidence="10" id="KW-1185">Reference proteome</keyword>
<feature type="compositionally biased region" description="Low complexity" evidence="6">
    <location>
        <begin position="315"/>
        <end position="326"/>
    </location>
</feature>
<dbReference type="GO" id="GO:0016020">
    <property type="term" value="C:membrane"/>
    <property type="evidence" value="ECO:0007669"/>
    <property type="project" value="UniProtKB-SubCell"/>
</dbReference>
<organism evidence="9 10">
    <name type="scientific">Malassezia brasiliensis</name>
    <dbReference type="NCBI Taxonomy" id="1821822"/>
    <lineage>
        <taxon>Eukaryota</taxon>
        <taxon>Fungi</taxon>
        <taxon>Dikarya</taxon>
        <taxon>Basidiomycota</taxon>
        <taxon>Ustilaginomycotina</taxon>
        <taxon>Malasseziomycetes</taxon>
        <taxon>Malasseziales</taxon>
        <taxon>Malasseziaceae</taxon>
        <taxon>Malassezia</taxon>
    </lineage>
</organism>
<dbReference type="Pfam" id="PF00924">
    <property type="entry name" value="MS_channel_2nd"/>
    <property type="match status" value="1"/>
</dbReference>
<dbReference type="Proteomes" id="UP001216638">
    <property type="component" value="Chromosome 4"/>
</dbReference>
<name>A0AAF0IR16_9BASI</name>
<dbReference type="InterPro" id="IPR023408">
    <property type="entry name" value="MscS_beta-dom_sf"/>
</dbReference>
<dbReference type="InterPro" id="IPR010920">
    <property type="entry name" value="LSM_dom_sf"/>
</dbReference>
<evidence type="ECO:0000256" key="5">
    <source>
        <dbReference type="ARBA" id="ARBA00023136"/>
    </source>
</evidence>
<keyword evidence="4 7" id="KW-1133">Transmembrane helix</keyword>
<keyword evidence="2 7" id="KW-0812">Transmembrane</keyword>
<dbReference type="SUPFAM" id="SSF50182">
    <property type="entry name" value="Sm-like ribonucleoproteins"/>
    <property type="match status" value="1"/>
</dbReference>
<evidence type="ECO:0000256" key="2">
    <source>
        <dbReference type="ARBA" id="ARBA00022692"/>
    </source>
</evidence>
<feature type="transmembrane region" description="Helical" evidence="7">
    <location>
        <begin position="446"/>
        <end position="464"/>
    </location>
</feature>
<feature type="region of interest" description="Disordered" evidence="6">
    <location>
        <begin position="1"/>
        <end position="25"/>
    </location>
</feature>
<evidence type="ECO:0000256" key="3">
    <source>
        <dbReference type="ARBA" id="ARBA00022837"/>
    </source>
</evidence>
<feature type="region of interest" description="Disordered" evidence="6">
    <location>
        <begin position="297"/>
        <end position="327"/>
    </location>
</feature>
<evidence type="ECO:0000256" key="6">
    <source>
        <dbReference type="SAM" id="MobiDB-lite"/>
    </source>
</evidence>
<dbReference type="InterPro" id="IPR011992">
    <property type="entry name" value="EF-hand-dom_pair"/>
</dbReference>
<keyword evidence="5 7" id="KW-0472">Membrane</keyword>
<dbReference type="PANTHER" id="PTHR31323">
    <property type="entry name" value="MECHANOSENSITIVE ION CHANNEL PROTEIN MSY2"/>
    <property type="match status" value="1"/>
</dbReference>
<dbReference type="SUPFAM" id="SSF47473">
    <property type="entry name" value="EF-hand"/>
    <property type="match status" value="1"/>
</dbReference>
<feature type="transmembrane region" description="Helical" evidence="7">
    <location>
        <begin position="470"/>
        <end position="488"/>
    </location>
</feature>
<dbReference type="EMBL" id="CP119954">
    <property type="protein sequence ID" value="WFC96601.1"/>
    <property type="molecule type" value="Genomic_DNA"/>
</dbReference>
<dbReference type="InterPro" id="IPR006685">
    <property type="entry name" value="MscS_channel_2nd"/>
</dbReference>
<proteinExistence type="predicted"/>
<dbReference type="PROSITE" id="PS00018">
    <property type="entry name" value="EF_HAND_1"/>
    <property type="match status" value="1"/>
</dbReference>
<evidence type="ECO:0000259" key="8">
    <source>
        <dbReference type="PROSITE" id="PS50222"/>
    </source>
</evidence>
<dbReference type="Gene3D" id="2.30.30.60">
    <property type="match status" value="1"/>
</dbReference>
<dbReference type="PROSITE" id="PS50222">
    <property type="entry name" value="EF_HAND_2"/>
    <property type="match status" value="1"/>
</dbReference>
<protein>
    <recommendedName>
        <fullName evidence="8">EF-hand domain-containing protein</fullName>
    </recommendedName>
</protein>
<evidence type="ECO:0000313" key="9">
    <source>
        <dbReference type="EMBL" id="WFC96601.1"/>
    </source>
</evidence>
<evidence type="ECO:0000256" key="4">
    <source>
        <dbReference type="ARBA" id="ARBA00022989"/>
    </source>
</evidence>
<dbReference type="InterPro" id="IPR018247">
    <property type="entry name" value="EF_Hand_1_Ca_BS"/>
</dbReference>
<feature type="transmembrane region" description="Helical" evidence="7">
    <location>
        <begin position="176"/>
        <end position="197"/>
    </location>
</feature>
<sequence length="701" mass="78584">MAATQASSPPPPRMSETYGEKQSYDEYATEPMEPSLFPSYDTDEEDLFDWQTDEPTDAGAGAGATQPKRRQKLLRRIVSTIGTWPRWIRMGLAAVLGGGVCLVPLIVVVTAFESNPARAQVEVWSVWITIIYVTSVMTFLVFSWIPPALRKLAEVLFKRPPDWYSDSVRVIDGSMLYIKLLFCMVWAWASFGGTLAIQYTKYEQDGRTIDPRPDYFTTIDHIVRSLFASSVILLAEKIVLQLTILHFHKASLRDRLDRSREAFKILSRLQSSRKNSSMPSASQLRSRVARFGNDARRTFASGGGMRTVDTSGTVTPTPAAESASAAMRSRKQTFASHLQTALASAAKKAQLSDINMPESSLAARRLAKDLFLAISKNGRTISPDDFAPFFKTESDAHHAFSIFDEDQSGEISREEMRGTLQRIFEERTMLNNSIQDMRTAFRNLDMVLLFLALIIIIFIWLIIFTGSEGVANLLPLSTIIVGFSFVFGNSAKNIFESMIFIFSTHPYDVGDLVCIGDTWMFVTAFGMISTEFVTVFNQVMIAPNAELATSQPIFNARRSAAQWEVLTLQVGFDTPVSKIDLLRQRLIEYCQANDKVWGGGLELLYDSVRNMNSIGLIIAVQHKNNWQDWLARWNNRTEFMRVLKNITTELGLTYRPPQQPISFMPMGPDTHPTIRYENNLLSTMQVPPGAGVPASSLGQPN</sequence>
<dbReference type="InterPro" id="IPR002048">
    <property type="entry name" value="EF_hand_dom"/>
</dbReference>
<dbReference type="Gene3D" id="1.10.238.10">
    <property type="entry name" value="EF-hand"/>
    <property type="match status" value="1"/>
</dbReference>
<gene>
    <name evidence="9" type="ORF">MBRA1_003262</name>
</gene>
<feature type="transmembrane region" description="Helical" evidence="7">
    <location>
        <begin position="92"/>
        <end position="112"/>
    </location>
</feature>
<feature type="transmembrane region" description="Helical" evidence="7">
    <location>
        <begin position="124"/>
        <end position="145"/>
    </location>
</feature>
<feature type="domain" description="EF-hand" evidence="8">
    <location>
        <begin position="391"/>
        <end position="426"/>
    </location>
</feature>
<keyword evidence="3" id="KW-0106">Calcium</keyword>
<dbReference type="PANTHER" id="PTHR31323:SF11">
    <property type="entry name" value="EF-HAND DOMAIN-CONTAINING PROTEIN"/>
    <property type="match status" value="1"/>
</dbReference>
<comment type="subcellular location">
    <subcellularLocation>
        <location evidence="1">Membrane</location>
    </subcellularLocation>
</comment>
<dbReference type="GO" id="GO:0005509">
    <property type="term" value="F:calcium ion binding"/>
    <property type="evidence" value="ECO:0007669"/>
    <property type="project" value="InterPro"/>
</dbReference>
<dbReference type="InterPro" id="IPR058650">
    <property type="entry name" value="Msy1/2-like"/>
</dbReference>
<evidence type="ECO:0000313" key="10">
    <source>
        <dbReference type="Proteomes" id="UP001216638"/>
    </source>
</evidence>
<dbReference type="GO" id="GO:0005262">
    <property type="term" value="F:calcium channel activity"/>
    <property type="evidence" value="ECO:0007669"/>
    <property type="project" value="TreeGrafter"/>
</dbReference>
<evidence type="ECO:0000256" key="7">
    <source>
        <dbReference type="SAM" id="Phobius"/>
    </source>
</evidence>